<sequence>LIGQISVLQEEVQTVVSLQEQVTSLQSQNEILSGNIQENYDKLAEIQAKCSELESEKSLLSSQFNELTVVQHSYLTTIEDLSQEKQALVEEIQGLSQMNSSFSDKDTELVNIQKTLKDTEEQLHVRDSECNQLRQNLEENAILSQNASSDLLEKSQQI</sequence>
<protein>
    <submittedName>
        <fullName evidence="2">Uncharacterized protein</fullName>
    </submittedName>
</protein>
<name>A0A0B6YZ77_9EUPU</name>
<reference evidence="2" key="1">
    <citation type="submission" date="2014-12" db="EMBL/GenBank/DDBJ databases">
        <title>Insight into the proteome of Arion vulgaris.</title>
        <authorList>
            <person name="Aradska J."/>
            <person name="Bulat T."/>
            <person name="Smidak R."/>
            <person name="Sarate P."/>
            <person name="Gangsoo J."/>
            <person name="Sialana F."/>
            <person name="Bilban M."/>
            <person name="Lubec G."/>
        </authorList>
    </citation>
    <scope>NUCLEOTIDE SEQUENCE</scope>
    <source>
        <tissue evidence="2">Skin</tissue>
    </source>
</reference>
<dbReference type="EMBL" id="HACG01014784">
    <property type="protein sequence ID" value="CEK61649.1"/>
    <property type="molecule type" value="Transcribed_RNA"/>
</dbReference>
<proteinExistence type="predicted"/>
<gene>
    <name evidence="2" type="primary">ORF42858</name>
</gene>
<feature type="non-terminal residue" evidence="2">
    <location>
        <position position="1"/>
    </location>
</feature>
<organism evidence="2">
    <name type="scientific">Arion vulgaris</name>
    <dbReference type="NCBI Taxonomy" id="1028688"/>
    <lineage>
        <taxon>Eukaryota</taxon>
        <taxon>Metazoa</taxon>
        <taxon>Spiralia</taxon>
        <taxon>Lophotrochozoa</taxon>
        <taxon>Mollusca</taxon>
        <taxon>Gastropoda</taxon>
        <taxon>Heterobranchia</taxon>
        <taxon>Euthyneura</taxon>
        <taxon>Panpulmonata</taxon>
        <taxon>Eupulmonata</taxon>
        <taxon>Stylommatophora</taxon>
        <taxon>Helicina</taxon>
        <taxon>Arionoidea</taxon>
        <taxon>Arionidae</taxon>
        <taxon>Arion</taxon>
    </lineage>
</organism>
<dbReference type="AlphaFoldDB" id="A0A0B6YZ77"/>
<evidence type="ECO:0000313" key="2">
    <source>
        <dbReference type="EMBL" id="CEK61649.1"/>
    </source>
</evidence>
<accession>A0A0B6YZ77</accession>
<evidence type="ECO:0000256" key="1">
    <source>
        <dbReference type="SAM" id="Coils"/>
    </source>
</evidence>
<feature type="coiled-coil region" evidence="1">
    <location>
        <begin position="8"/>
        <end position="136"/>
    </location>
</feature>
<feature type="non-terminal residue" evidence="2">
    <location>
        <position position="158"/>
    </location>
</feature>
<keyword evidence="1" id="KW-0175">Coiled coil</keyword>
<dbReference type="Gene3D" id="1.20.5.1000">
    <property type="entry name" value="arf6 gtpase in complex with a specific effector, jip4"/>
    <property type="match status" value="1"/>
</dbReference>